<evidence type="ECO:0000259" key="3">
    <source>
        <dbReference type="Pfam" id="PF00440"/>
    </source>
</evidence>
<feature type="domain" description="HTH tetR-type" evidence="3">
    <location>
        <begin position="14"/>
        <end position="60"/>
    </location>
</feature>
<evidence type="ECO:0000256" key="1">
    <source>
        <dbReference type="ARBA" id="ARBA00023125"/>
    </source>
</evidence>
<dbReference type="PANTHER" id="PTHR30328:SF54">
    <property type="entry name" value="HTH-TYPE TRANSCRIPTIONAL REPRESSOR SCO4008"/>
    <property type="match status" value="1"/>
</dbReference>
<dbReference type="Pfam" id="PF17926">
    <property type="entry name" value="TetR_C_21"/>
    <property type="match status" value="1"/>
</dbReference>
<dbReference type="EMBL" id="QUNO01000040">
    <property type="protein sequence ID" value="REH17934.1"/>
    <property type="molecule type" value="Genomic_DNA"/>
</dbReference>
<organism evidence="5 6">
    <name type="scientific">Kutzneria buriramensis</name>
    <dbReference type="NCBI Taxonomy" id="1045776"/>
    <lineage>
        <taxon>Bacteria</taxon>
        <taxon>Bacillati</taxon>
        <taxon>Actinomycetota</taxon>
        <taxon>Actinomycetes</taxon>
        <taxon>Pseudonocardiales</taxon>
        <taxon>Pseudonocardiaceae</taxon>
        <taxon>Kutzneria</taxon>
    </lineage>
</organism>
<dbReference type="OrthoDB" id="4726108at2"/>
<dbReference type="SUPFAM" id="SSF48498">
    <property type="entry name" value="Tetracyclin repressor-like, C-terminal domain"/>
    <property type="match status" value="1"/>
</dbReference>
<comment type="caution">
    <text evidence="5">The sequence shown here is derived from an EMBL/GenBank/DDBJ whole genome shotgun (WGS) entry which is preliminary data.</text>
</comment>
<dbReference type="SUPFAM" id="SSF46689">
    <property type="entry name" value="Homeodomain-like"/>
    <property type="match status" value="1"/>
</dbReference>
<keyword evidence="1" id="KW-0238">DNA-binding</keyword>
<dbReference type="Pfam" id="PF00440">
    <property type="entry name" value="TetR_N"/>
    <property type="match status" value="1"/>
</dbReference>
<evidence type="ECO:0000313" key="5">
    <source>
        <dbReference type="EMBL" id="REH17934.1"/>
    </source>
</evidence>
<dbReference type="GO" id="GO:0006355">
    <property type="term" value="P:regulation of DNA-templated transcription"/>
    <property type="evidence" value="ECO:0007669"/>
    <property type="project" value="UniProtKB-ARBA"/>
</dbReference>
<name>A0A3E0G541_9PSEU</name>
<keyword evidence="6" id="KW-1185">Reference proteome</keyword>
<feature type="domain" description="HTH-type transcriptional repressor Sco4008 C-terminal" evidence="4">
    <location>
        <begin position="79"/>
        <end position="190"/>
    </location>
</feature>
<dbReference type="GO" id="GO:0003677">
    <property type="term" value="F:DNA binding"/>
    <property type="evidence" value="ECO:0007669"/>
    <property type="project" value="UniProtKB-KW"/>
</dbReference>
<evidence type="ECO:0000259" key="4">
    <source>
        <dbReference type="Pfam" id="PF17926"/>
    </source>
</evidence>
<reference evidence="5 6" key="1">
    <citation type="submission" date="2018-08" db="EMBL/GenBank/DDBJ databases">
        <title>Genomic Encyclopedia of Archaeal and Bacterial Type Strains, Phase II (KMG-II): from individual species to whole genera.</title>
        <authorList>
            <person name="Goeker M."/>
        </authorList>
    </citation>
    <scope>NUCLEOTIDE SEQUENCE [LARGE SCALE GENOMIC DNA]</scope>
    <source>
        <strain evidence="5 6">DSM 45791</strain>
    </source>
</reference>
<protein>
    <submittedName>
        <fullName evidence="5">AcrR family transcriptional regulator</fullName>
    </submittedName>
</protein>
<feature type="region of interest" description="Disordered" evidence="2">
    <location>
        <begin position="114"/>
        <end position="136"/>
    </location>
</feature>
<gene>
    <name evidence="5" type="ORF">BCF44_14014</name>
</gene>
<dbReference type="InterPro" id="IPR050109">
    <property type="entry name" value="HTH-type_TetR-like_transc_reg"/>
</dbReference>
<dbReference type="Gene3D" id="1.10.357.10">
    <property type="entry name" value="Tetracycline Repressor, domain 2"/>
    <property type="match status" value="1"/>
</dbReference>
<dbReference type="InterPro" id="IPR041467">
    <property type="entry name" value="Sco4008_C"/>
</dbReference>
<dbReference type="PANTHER" id="PTHR30328">
    <property type="entry name" value="TRANSCRIPTIONAL REPRESSOR"/>
    <property type="match status" value="1"/>
</dbReference>
<sequence>MTHQAALDSTRDRIVAAATAEFAAHGIAGARIARIAKAAKTSTERVYAYFSGGKDDLYRSVATRELAAIAEATRLDPTDMPGYAGRLFDYYAAHPERYRLTAWSRLELGDAERDADDPMRKSAARKTEQVRQAQKDGLLDPAWDPMDILVIVSQIAMTWANLPDIPIPAGMDRDTFLAARRAAIITAVERLFPRHTCPRD</sequence>
<dbReference type="InterPro" id="IPR036271">
    <property type="entry name" value="Tet_transcr_reg_TetR-rel_C_sf"/>
</dbReference>
<dbReference type="Proteomes" id="UP000256269">
    <property type="component" value="Unassembled WGS sequence"/>
</dbReference>
<dbReference type="AlphaFoldDB" id="A0A3E0G541"/>
<accession>A0A3E0G541</accession>
<dbReference type="RefSeq" id="WP_116182322.1">
    <property type="nucleotide sequence ID" value="NZ_CP144375.1"/>
</dbReference>
<proteinExistence type="predicted"/>
<evidence type="ECO:0000256" key="2">
    <source>
        <dbReference type="SAM" id="MobiDB-lite"/>
    </source>
</evidence>
<dbReference type="InterPro" id="IPR009057">
    <property type="entry name" value="Homeodomain-like_sf"/>
</dbReference>
<evidence type="ECO:0000313" key="6">
    <source>
        <dbReference type="Proteomes" id="UP000256269"/>
    </source>
</evidence>
<dbReference type="InterPro" id="IPR001647">
    <property type="entry name" value="HTH_TetR"/>
</dbReference>